<evidence type="ECO:0000256" key="2">
    <source>
        <dbReference type="SAM" id="Phobius"/>
    </source>
</evidence>
<evidence type="ECO:0000313" key="5">
    <source>
        <dbReference type="Proteomes" id="UP001595615"/>
    </source>
</evidence>
<feature type="region of interest" description="Disordered" evidence="1">
    <location>
        <begin position="141"/>
        <end position="185"/>
    </location>
</feature>
<dbReference type="Proteomes" id="UP001595615">
    <property type="component" value="Unassembled WGS sequence"/>
</dbReference>
<protein>
    <submittedName>
        <fullName evidence="4">SPOR domain-containing protein</fullName>
    </submittedName>
</protein>
<feature type="region of interest" description="Disordered" evidence="1">
    <location>
        <begin position="1"/>
        <end position="31"/>
    </location>
</feature>
<proteinExistence type="predicted"/>
<feature type="domain" description="SPOR" evidence="3">
    <location>
        <begin position="195"/>
        <end position="277"/>
    </location>
</feature>
<organism evidence="4 5">
    <name type="scientific">Sphingoaurantiacus capsulatus</name>
    <dbReference type="NCBI Taxonomy" id="1771310"/>
    <lineage>
        <taxon>Bacteria</taxon>
        <taxon>Pseudomonadati</taxon>
        <taxon>Pseudomonadota</taxon>
        <taxon>Alphaproteobacteria</taxon>
        <taxon>Sphingomonadales</taxon>
        <taxon>Sphingosinicellaceae</taxon>
        <taxon>Sphingoaurantiacus</taxon>
    </lineage>
</organism>
<dbReference type="SUPFAM" id="SSF110997">
    <property type="entry name" value="Sporulation related repeat"/>
    <property type="match status" value="1"/>
</dbReference>
<keyword evidence="5" id="KW-1185">Reference proteome</keyword>
<feature type="compositionally biased region" description="Basic and acidic residues" evidence="1">
    <location>
        <begin position="164"/>
        <end position="185"/>
    </location>
</feature>
<feature type="transmembrane region" description="Helical" evidence="2">
    <location>
        <begin position="41"/>
        <end position="61"/>
    </location>
</feature>
<dbReference type="Gene3D" id="3.30.70.1070">
    <property type="entry name" value="Sporulation related repeat"/>
    <property type="match status" value="1"/>
</dbReference>
<reference evidence="5" key="1">
    <citation type="journal article" date="2019" name="Int. J. Syst. Evol. Microbiol.">
        <title>The Global Catalogue of Microorganisms (GCM) 10K type strain sequencing project: providing services to taxonomists for standard genome sequencing and annotation.</title>
        <authorList>
            <consortium name="The Broad Institute Genomics Platform"/>
            <consortium name="The Broad Institute Genome Sequencing Center for Infectious Disease"/>
            <person name="Wu L."/>
            <person name="Ma J."/>
        </authorList>
    </citation>
    <scope>NUCLEOTIDE SEQUENCE [LARGE SCALE GENOMIC DNA]</scope>
    <source>
        <strain evidence="5">KCTC 42644</strain>
    </source>
</reference>
<dbReference type="PROSITE" id="PS51724">
    <property type="entry name" value="SPOR"/>
    <property type="match status" value="1"/>
</dbReference>
<dbReference type="RefSeq" id="WP_380861151.1">
    <property type="nucleotide sequence ID" value="NZ_JBHRXV010000010.1"/>
</dbReference>
<dbReference type="InterPro" id="IPR036680">
    <property type="entry name" value="SPOR-like_sf"/>
</dbReference>
<gene>
    <name evidence="4" type="ORF">ACFOMD_10760</name>
</gene>
<dbReference type="InterPro" id="IPR007730">
    <property type="entry name" value="SPOR-like_dom"/>
</dbReference>
<comment type="caution">
    <text evidence="4">The sequence shown here is derived from an EMBL/GenBank/DDBJ whole genome shotgun (WGS) entry which is preliminary data.</text>
</comment>
<name>A0ABV7XA84_9SPHN</name>
<evidence type="ECO:0000256" key="1">
    <source>
        <dbReference type="SAM" id="MobiDB-lite"/>
    </source>
</evidence>
<dbReference type="Pfam" id="PF05036">
    <property type="entry name" value="SPOR"/>
    <property type="match status" value="1"/>
</dbReference>
<sequence length="277" mass="29435">MSRRGRDEDEDDAPWLAPAAPEYRRRASGGGGGTVVPGNRFMLWVVLLLGLLALVVGLIYAQVAKPDDDAPVYADADGQVPLIRAADGPFKMRPKDPGGLDLEGNNQAAFEAAGGLDPGGDLNFDALPEEPIDRAEIAARAEARPAAPASGPRQLVEEPEEVAEAPKPKPAPKPEVKTPPKNETREAIEEALKPAAGGGNFALQLGAFSSEAKANEAWKRFSGRYSYLAELNKSVLAIERDDTKLYRLRATGVGSRAQANNLCSRLRAAGDQCSVVD</sequence>
<keyword evidence="2" id="KW-1133">Transmembrane helix</keyword>
<evidence type="ECO:0000313" key="4">
    <source>
        <dbReference type="EMBL" id="MFC3713056.1"/>
    </source>
</evidence>
<dbReference type="EMBL" id="JBHRXV010000010">
    <property type="protein sequence ID" value="MFC3713056.1"/>
    <property type="molecule type" value="Genomic_DNA"/>
</dbReference>
<evidence type="ECO:0000259" key="3">
    <source>
        <dbReference type="PROSITE" id="PS51724"/>
    </source>
</evidence>
<accession>A0ABV7XA84</accession>
<keyword evidence="2" id="KW-0812">Transmembrane</keyword>
<keyword evidence="2" id="KW-0472">Membrane</keyword>